<dbReference type="EMBL" id="BMDO01000006">
    <property type="protein sequence ID" value="GGI51129.1"/>
    <property type="molecule type" value="Genomic_DNA"/>
</dbReference>
<evidence type="ECO:0000313" key="3">
    <source>
        <dbReference type="Proteomes" id="UP000662074"/>
    </source>
</evidence>
<keyword evidence="3" id="KW-1185">Reference proteome</keyword>
<dbReference type="AlphaFoldDB" id="A0A917J9L1"/>
<dbReference type="Proteomes" id="UP000662074">
    <property type="component" value="Unassembled WGS sequence"/>
</dbReference>
<accession>A0A917J9L1</accession>
<proteinExistence type="predicted"/>
<protein>
    <submittedName>
        <fullName evidence="2">TonB-dependent receptor</fullName>
    </submittedName>
</protein>
<gene>
    <name evidence="2" type="ORF">GCM10011425_23410</name>
</gene>
<dbReference type="SUPFAM" id="SSF56935">
    <property type="entry name" value="Porins"/>
    <property type="match status" value="1"/>
</dbReference>
<feature type="signal peptide" evidence="1">
    <location>
        <begin position="1"/>
        <end position="23"/>
    </location>
</feature>
<comment type="caution">
    <text evidence="2">The sequence shown here is derived from an EMBL/GenBank/DDBJ whole genome shotgun (WGS) entry which is preliminary data.</text>
</comment>
<keyword evidence="1" id="KW-0732">Signal</keyword>
<feature type="chain" id="PRO_5036780704" evidence="1">
    <location>
        <begin position="24"/>
        <end position="894"/>
    </location>
</feature>
<dbReference type="RefSeq" id="WP_188416917.1">
    <property type="nucleotide sequence ID" value="NZ_BMDO01000006.1"/>
</dbReference>
<dbReference type="InterPro" id="IPR008969">
    <property type="entry name" value="CarboxyPept-like_regulatory"/>
</dbReference>
<dbReference type="SUPFAM" id="SSF49464">
    <property type="entry name" value="Carboxypeptidase regulatory domain-like"/>
    <property type="match status" value="1"/>
</dbReference>
<name>A0A917J9L1_9SPHI</name>
<keyword evidence="2" id="KW-0675">Receptor</keyword>
<evidence type="ECO:0000313" key="2">
    <source>
        <dbReference type="EMBL" id="GGI51129.1"/>
    </source>
</evidence>
<sequence>MIRVIITSIICTCAFLFSKTTTAQTIKGTVTDSTGRVVPYANAKLMTGGNLIVAFAACDNKGVYNLPIPADADKNALRVEISSVGFKKQSKNITSLSAPYNFTLSSTTNQLAAVTVKNKNPRLSVRGDTLNYNVADFSSPQDRVIGDVIKKLPGIEVDANGKIKYNGKAISSLNIGGDNLLDDKYNIATSTIPNGVVDKVQIMENYQPVKMLRDKVVSDDVALNLTIKKDAAIQMVGQGNVGGGFPGKYDGNVNAMMFKDKYKAINYLKGNNTGNEVQNDLISHNISSYLSRLDNDKPGNLLSLGAAGNPNLPANRYLFNQSALVNLNNLVNLQKEVQLKANVSYLYDRQLQNYYKVQETYLPGDTIRYTEVQDNRRRPDLIHAQATLNINRSNYYLNNTLLTDYQHYGSFSALTTNAMVSAQNMKNSSLDFSNEFNLMKTTKAGRIYEAYSYINRLTNPESRVLLPGAGYEYQPVFNQGQPYTQLVQNTNIPTWFTNNYLSFKRPGDKITQSYRAGFSLQSQNLNSALTTVSANGNEVLATNNSVNNLDWFKSKVYSSVGFDMPGEKLKLTLNLPLSLQHINYSDGLYDLDKSLTRLFFDPQFTGRYNTGAEQFISASYNYRNSIGDITQAYRGDILTSYRSLNANNADLTERKTQTAAIGYNYRKAMKMFFWGVSGSFNHINQNNITSRLLTDNFNRSVVLPFENSMNTWTINGSMSKYVYPLHTTFSGGYTWSNNKLNQFLNGVLLPYSTIANSVTVGAETKISNQINFSYKLYATRTNSRSSVANSSSSQITQLQHQAAIYYNPLNNLFLKLSGDHYYTGQSLRDDLNYSFADFSARYKLDKQKVDLELNVLNMLDTKTYSAPYLTANAFTNSIYQLPGRMMTMKVSFNF</sequence>
<reference evidence="2" key="2">
    <citation type="submission" date="2020-09" db="EMBL/GenBank/DDBJ databases">
        <authorList>
            <person name="Sun Q."/>
            <person name="Sedlacek I."/>
        </authorList>
    </citation>
    <scope>NUCLEOTIDE SEQUENCE</scope>
    <source>
        <strain evidence="2">CCM 8711</strain>
    </source>
</reference>
<organism evidence="2 3">
    <name type="scientific">Mucilaginibacter galii</name>
    <dbReference type="NCBI Taxonomy" id="2005073"/>
    <lineage>
        <taxon>Bacteria</taxon>
        <taxon>Pseudomonadati</taxon>
        <taxon>Bacteroidota</taxon>
        <taxon>Sphingobacteriia</taxon>
        <taxon>Sphingobacteriales</taxon>
        <taxon>Sphingobacteriaceae</taxon>
        <taxon>Mucilaginibacter</taxon>
    </lineage>
</organism>
<evidence type="ECO:0000256" key="1">
    <source>
        <dbReference type="SAM" id="SignalP"/>
    </source>
</evidence>
<reference evidence="2" key="1">
    <citation type="journal article" date="2014" name="Int. J. Syst. Evol. Microbiol.">
        <title>Complete genome sequence of Corynebacterium casei LMG S-19264T (=DSM 44701T), isolated from a smear-ripened cheese.</title>
        <authorList>
            <consortium name="US DOE Joint Genome Institute (JGI-PGF)"/>
            <person name="Walter F."/>
            <person name="Albersmeier A."/>
            <person name="Kalinowski J."/>
            <person name="Ruckert C."/>
        </authorList>
    </citation>
    <scope>NUCLEOTIDE SEQUENCE</scope>
    <source>
        <strain evidence="2">CCM 8711</strain>
    </source>
</reference>